<gene>
    <name evidence="2" type="ORF">CYCCA115_LOCUS14839</name>
</gene>
<dbReference type="Proteomes" id="UP001295423">
    <property type="component" value="Unassembled WGS sequence"/>
</dbReference>
<accession>A0AAD2JIY7</accession>
<evidence type="ECO:0000259" key="1">
    <source>
        <dbReference type="Pfam" id="PF12237"/>
    </source>
</evidence>
<dbReference type="EMBL" id="CAKOGP040001860">
    <property type="protein sequence ID" value="CAJ1954244.1"/>
    <property type="molecule type" value="Genomic_DNA"/>
</dbReference>
<dbReference type="Pfam" id="PF12237">
    <property type="entry name" value="PCIF1_WW"/>
    <property type="match status" value="1"/>
</dbReference>
<protein>
    <recommendedName>
        <fullName evidence="1">PCIF1 WW domain-containing protein</fullName>
    </recommendedName>
</protein>
<dbReference type="AlphaFoldDB" id="A0AAD2JIY7"/>
<feature type="domain" description="PCIF1 WW" evidence="1">
    <location>
        <begin position="263"/>
        <end position="446"/>
    </location>
</feature>
<dbReference type="InterPro" id="IPR039881">
    <property type="entry name" value="PCIF1-like"/>
</dbReference>
<comment type="caution">
    <text evidence="2">The sequence shown here is derived from an EMBL/GenBank/DDBJ whole genome shotgun (WGS) entry which is preliminary data.</text>
</comment>
<dbReference type="GO" id="GO:0016422">
    <property type="term" value="F:mRNA (2'-O-methyladenosine-N6-)-methyltransferase activity"/>
    <property type="evidence" value="ECO:0007669"/>
    <property type="project" value="InterPro"/>
</dbReference>
<organism evidence="2 3">
    <name type="scientific">Cylindrotheca closterium</name>
    <dbReference type="NCBI Taxonomy" id="2856"/>
    <lineage>
        <taxon>Eukaryota</taxon>
        <taxon>Sar</taxon>
        <taxon>Stramenopiles</taxon>
        <taxon>Ochrophyta</taxon>
        <taxon>Bacillariophyta</taxon>
        <taxon>Bacillariophyceae</taxon>
        <taxon>Bacillariophycidae</taxon>
        <taxon>Bacillariales</taxon>
        <taxon>Bacillariaceae</taxon>
        <taxon>Cylindrotheca</taxon>
    </lineage>
</organism>
<proteinExistence type="predicted"/>
<keyword evidence="3" id="KW-1185">Reference proteome</keyword>
<evidence type="ECO:0000313" key="3">
    <source>
        <dbReference type="Proteomes" id="UP001295423"/>
    </source>
</evidence>
<sequence length="503" mass="57568">MPKVKKRKKDRKDKAVASLKLLSNLTGFGDEPDSLESCLEGWGVMAPSQQPVAKKANTIGWISSIERVESWNQSLLLYLKGGNYQNSLFENLELELARSFIVRELSSFLLRAGEDLRMPAFERWFIDSRLEQNMDETIRSSTTDPIIPNQVSVKFGASQRLIQELRANIKDEKKAESIVSELCRQTNVKCSQLLARSELYRRESSLKRGVITVEKNSPEVTTILYGKKKWKKPFCYRVNTEHYEKLRDRFFAVHNTATTKLDNQDERLMRVFNVIVISLLIRYNALSGGYLNDDLRGGGMQGAIHSEVFSVLQKHFTGSFLMEGFASPLNHCLPSFCSAFPEIEWHFGSMGSFMESRFTHDTCCELNPPFSPGLMMQMSIKILGELRVAKKERRKLTFVVVVPTSNGDTTVGIKHFANDSFQQMVTSPFCKKHIVLKSRTHGYIEGAAHLRPTRYKESNYDTSVIFLQSQDLPSVNYTQLERDIRESFASRHNQETQIRRSLN</sequence>
<dbReference type="PANTHER" id="PTHR21727">
    <property type="entry name" value="PHOSPHORYLATED CTD INTERACTING FACTOR 1"/>
    <property type="match status" value="1"/>
</dbReference>
<dbReference type="GO" id="GO:0099122">
    <property type="term" value="F:RNA polymerase II C-terminal domain binding"/>
    <property type="evidence" value="ECO:0007669"/>
    <property type="project" value="InterPro"/>
</dbReference>
<evidence type="ECO:0000313" key="2">
    <source>
        <dbReference type="EMBL" id="CAJ1954244.1"/>
    </source>
</evidence>
<dbReference type="PANTHER" id="PTHR21727:SF0">
    <property type="entry name" value="MRNA (2'-O-METHYLADENOSINE-N(6)-)-METHYLTRANSFERASE"/>
    <property type="match status" value="1"/>
</dbReference>
<reference evidence="2" key="1">
    <citation type="submission" date="2023-08" db="EMBL/GenBank/DDBJ databases">
        <authorList>
            <person name="Audoor S."/>
            <person name="Bilcke G."/>
        </authorList>
    </citation>
    <scope>NUCLEOTIDE SEQUENCE</scope>
</reference>
<dbReference type="InterPro" id="IPR022035">
    <property type="entry name" value="PCIF1_WW"/>
</dbReference>
<name>A0AAD2JIY7_9STRA</name>